<feature type="transmembrane region" description="Helical" evidence="1">
    <location>
        <begin position="31"/>
        <end position="55"/>
    </location>
</feature>
<dbReference type="Gene3D" id="2.60.120.920">
    <property type="match status" value="1"/>
</dbReference>
<dbReference type="PROSITE" id="PS50188">
    <property type="entry name" value="B302_SPRY"/>
    <property type="match status" value="1"/>
</dbReference>
<accession>A0A099P3Y1</accession>
<dbReference type="AlphaFoldDB" id="A0A099P3Y1"/>
<dbReference type="InterPro" id="IPR013320">
    <property type="entry name" value="ConA-like_dom_sf"/>
</dbReference>
<evidence type="ECO:0000256" key="1">
    <source>
        <dbReference type="SAM" id="Phobius"/>
    </source>
</evidence>
<evidence type="ECO:0000259" key="2">
    <source>
        <dbReference type="PROSITE" id="PS50188"/>
    </source>
</evidence>
<dbReference type="InterPro" id="IPR003877">
    <property type="entry name" value="SPRY_dom"/>
</dbReference>
<evidence type="ECO:0000313" key="3">
    <source>
        <dbReference type="EMBL" id="KGK39660.1"/>
    </source>
</evidence>
<dbReference type="SMART" id="SM00449">
    <property type="entry name" value="SPRY"/>
    <property type="match status" value="1"/>
</dbReference>
<dbReference type="Pfam" id="PF00622">
    <property type="entry name" value="SPRY"/>
    <property type="match status" value="1"/>
</dbReference>
<organism evidence="3 4">
    <name type="scientific">Pichia kudriavzevii</name>
    <name type="common">Yeast</name>
    <name type="synonym">Issatchenkia orientalis</name>
    <dbReference type="NCBI Taxonomy" id="4909"/>
    <lineage>
        <taxon>Eukaryota</taxon>
        <taxon>Fungi</taxon>
        <taxon>Dikarya</taxon>
        <taxon>Ascomycota</taxon>
        <taxon>Saccharomycotina</taxon>
        <taxon>Pichiomycetes</taxon>
        <taxon>Pichiales</taxon>
        <taxon>Pichiaceae</taxon>
        <taxon>Pichia</taxon>
    </lineage>
</organism>
<name>A0A099P3Y1_PICKU</name>
<dbReference type="Proteomes" id="UP000029867">
    <property type="component" value="Unassembled WGS sequence"/>
</dbReference>
<dbReference type="InterPro" id="IPR001870">
    <property type="entry name" value="B30.2/SPRY"/>
</dbReference>
<dbReference type="VEuPathDB" id="FungiDB:C5L36_0C06200"/>
<feature type="domain" description="B30.2/SPRY" evidence="2">
    <location>
        <begin position="105"/>
        <end position="312"/>
    </location>
</feature>
<dbReference type="GO" id="GO:0005768">
    <property type="term" value="C:endosome"/>
    <property type="evidence" value="ECO:0007669"/>
    <property type="project" value="EnsemblFungi"/>
</dbReference>
<reference evidence="4" key="1">
    <citation type="journal article" date="2014" name="Microb. Cell Fact.">
        <title>Exploiting Issatchenkia orientalis SD108 for succinic acid production.</title>
        <authorList>
            <person name="Xiao H."/>
            <person name="Shao Z."/>
            <person name="Jiang Y."/>
            <person name="Dole S."/>
            <person name="Zhao H."/>
        </authorList>
    </citation>
    <scope>NUCLEOTIDE SEQUENCE [LARGE SCALE GENOMIC DNA]</scope>
    <source>
        <strain evidence="4">SD108</strain>
    </source>
</reference>
<gene>
    <name evidence="3" type="ORF">JL09_g1190</name>
</gene>
<evidence type="ECO:0000313" key="4">
    <source>
        <dbReference type="Proteomes" id="UP000029867"/>
    </source>
</evidence>
<keyword evidence="1" id="KW-0472">Membrane</keyword>
<dbReference type="GO" id="GO:0043328">
    <property type="term" value="P:protein transport to vacuole involved in ubiquitin-dependent protein catabolic process via the multivesicular body sorting pathway"/>
    <property type="evidence" value="ECO:0007669"/>
    <property type="project" value="EnsemblFungi"/>
</dbReference>
<dbReference type="SUPFAM" id="SSF49899">
    <property type="entry name" value="Concanavalin A-like lectins/glucanases"/>
    <property type="match status" value="1"/>
</dbReference>
<dbReference type="eggNOG" id="KOG1477">
    <property type="taxonomic scope" value="Eukaryota"/>
</dbReference>
<comment type="caution">
    <text evidence="3">The sequence shown here is derived from an EMBL/GenBank/DDBJ whole genome shotgun (WGS) entry which is preliminary data.</text>
</comment>
<dbReference type="HOGENOM" id="CLU_016552_4_1_1"/>
<dbReference type="GO" id="GO:1990756">
    <property type="term" value="F:ubiquitin-like ligase-substrate adaptor activity"/>
    <property type="evidence" value="ECO:0007669"/>
    <property type="project" value="EnsemblFungi"/>
</dbReference>
<dbReference type="InterPro" id="IPR043136">
    <property type="entry name" value="B30.2/SPRY_sf"/>
</dbReference>
<protein>
    <recommendedName>
        <fullName evidence="2">B30.2/SPRY domain-containing protein</fullName>
    </recommendedName>
</protein>
<sequence>MPYIIQGQSNILELNREGIHKSDDVDYNDDIWIPVPLVFFSFFITAFILLIILMVQNCISGTSFYDDNDYDYSNLLYDEEVESEQDAEALRTLTPDEQEIYFQAKEFIKLNHFAQLELANWEFDLIREKGVNAWEFLSPTDDHNNVTIENKSEITFHNINTPISVQSNLPLPNTKDIHYVEYKIFDIPENMKDNTMISLGLCTYPYPSFALPGRYLHSVSYDSNGDRRHNNPFPLESLKDGLHAFPPLEKGDVVGVGFRRVSRNIFFTRNGKKVAESKIGGHVKLPKNLKLFPTVGSINPCRVDVNFGQMGFVYIEANVKKWGLAPLRGSEAPPPLYTKFNHDVLLDTSDVEELDLPEFQEIAESGINKPAEFTDDERGDDQFTLDTIEQPPYYKNLIEDEIREAMNGSVDQGTSADP</sequence>
<dbReference type="EMBL" id="JQFK01000007">
    <property type="protein sequence ID" value="KGK39660.1"/>
    <property type="molecule type" value="Genomic_DNA"/>
</dbReference>
<proteinExistence type="predicted"/>
<keyword evidence="1" id="KW-1133">Transmembrane helix</keyword>
<keyword evidence="1" id="KW-0812">Transmembrane</keyword>